<dbReference type="GO" id="GO:0006935">
    <property type="term" value="P:chemotaxis"/>
    <property type="evidence" value="ECO:0007669"/>
    <property type="project" value="InterPro"/>
</dbReference>
<dbReference type="InterPro" id="IPR036641">
    <property type="entry name" value="HPT_dom_sf"/>
</dbReference>
<dbReference type="Gene3D" id="3.30.565.10">
    <property type="entry name" value="Histidine kinase-like ATPase, C-terminal domain"/>
    <property type="match status" value="1"/>
</dbReference>
<dbReference type="CDD" id="cd16916">
    <property type="entry name" value="HATPase_CheA-like"/>
    <property type="match status" value="1"/>
</dbReference>
<dbReference type="SUPFAM" id="SSF55874">
    <property type="entry name" value="ATPase domain of HSP90 chaperone/DNA topoisomerase II/histidine kinase"/>
    <property type="match status" value="1"/>
</dbReference>
<evidence type="ECO:0000256" key="4">
    <source>
        <dbReference type="ARBA" id="ARBA00022679"/>
    </source>
</evidence>
<dbReference type="InterPro" id="IPR002545">
    <property type="entry name" value="CheW-lke_dom"/>
</dbReference>
<dbReference type="GO" id="GO:0000155">
    <property type="term" value="F:phosphorelay sensor kinase activity"/>
    <property type="evidence" value="ECO:0007669"/>
    <property type="project" value="InterPro"/>
</dbReference>
<comment type="catalytic activity">
    <reaction evidence="1">
        <text>ATP + protein L-histidine = ADP + protein N-phospho-L-histidine.</text>
        <dbReference type="EC" id="2.7.13.3"/>
    </reaction>
</comment>
<dbReference type="InterPro" id="IPR051315">
    <property type="entry name" value="Bact_Chemotaxis_CheA"/>
</dbReference>
<gene>
    <name evidence="8" type="ORF">SAMN02745164_00692</name>
</gene>
<dbReference type="InterPro" id="IPR036890">
    <property type="entry name" value="HATPase_C_sf"/>
</dbReference>
<dbReference type="SMART" id="SM00260">
    <property type="entry name" value="CheW"/>
    <property type="match status" value="1"/>
</dbReference>
<keyword evidence="3" id="KW-0597">Phosphoprotein</keyword>
<dbReference type="GO" id="GO:0005737">
    <property type="term" value="C:cytoplasm"/>
    <property type="evidence" value="ECO:0007669"/>
    <property type="project" value="InterPro"/>
</dbReference>
<feature type="domain" description="CheW-like" evidence="7">
    <location>
        <begin position="494"/>
        <end position="632"/>
    </location>
</feature>
<dbReference type="FunFam" id="3.30.565.10:FF:000016">
    <property type="entry name" value="Chemotaxis protein CheA, putative"/>
    <property type="match status" value="1"/>
</dbReference>
<dbReference type="Pfam" id="PF01584">
    <property type="entry name" value="CheW"/>
    <property type="match status" value="1"/>
</dbReference>
<dbReference type="AlphaFoldDB" id="A0A1M4UIX2"/>
<dbReference type="Pfam" id="PF02518">
    <property type="entry name" value="HATPase_c"/>
    <property type="match status" value="1"/>
</dbReference>
<dbReference type="PROSITE" id="PS50851">
    <property type="entry name" value="CHEW"/>
    <property type="match status" value="1"/>
</dbReference>
<dbReference type="RefSeq" id="WP_072863466.1">
    <property type="nucleotide sequence ID" value="NZ_FQUI01000007.1"/>
</dbReference>
<keyword evidence="9" id="KW-1185">Reference proteome</keyword>
<dbReference type="InterPro" id="IPR036061">
    <property type="entry name" value="CheW-like_dom_sf"/>
</dbReference>
<dbReference type="STRING" id="1122195.SAMN02745164_00692"/>
<accession>A0A1M4UIX2</accession>
<dbReference type="SMART" id="SM00073">
    <property type="entry name" value="HPT"/>
    <property type="match status" value="1"/>
</dbReference>
<dbReference type="InterPro" id="IPR005467">
    <property type="entry name" value="His_kinase_dom"/>
</dbReference>
<reference evidence="8" key="1">
    <citation type="submission" date="2016-11" db="EMBL/GenBank/DDBJ databases">
        <authorList>
            <person name="Varghese N."/>
            <person name="Submissions S."/>
        </authorList>
    </citation>
    <scope>NUCLEOTIDE SEQUENCE [LARGE SCALE GENOMIC DNA]</scope>
    <source>
        <strain evidence="8">DSM 16785</strain>
    </source>
</reference>
<dbReference type="Gene3D" id="1.20.120.160">
    <property type="entry name" value="HPT domain"/>
    <property type="match status" value="1"/>
</dbReference>
<evidence type="ECO:0000259" key="7">
    <source>
        <dbReference type="PROSITE" id="PS50851"/>
    </source>
</evidence>
<evidence type="ECO:0000313" key="8">
    <source>
        <dbReference type="EMBL" id="SHE56649.1"/>
    </source>
</evidence>
<keyword evidence="5 8" id="KW-0418">Kinase</keyword>
<dbReference type="OrthoDB" id="41101at2"/>
<dbReference type="SUPFAM" id="SSF47226">
    <property type="entry name" value="Histidine-containing phosphotransfer domain, HPT domain"/>
    <property type="match status" value="1"/>
</dbReference>
<dbReference type="InterPro" id="IPR037006">
    <property type="entry name" value="CheA-like_homodim_sf"/>
</dbReference>
<dbReference type="InterPro" id="IPR008207">
    <property type="entry name" value="Sig_transdc_His_kin_Hpt_dom"/>
</dbReference>
<organism evidence="8 9">
    <name type="scientific">Marinitoga hydrogenitolerans (strain DSM 16785 / JCM 12826 / AT1271)</name>
    <dbReference type="NCBI Taxonomy" id="1122195"/>
    <lineage>
        <taxon>Bacteria</taxon>
        <taxon>Thermotogati</taxon>
        <taxon>Thermotogota</taxon>
        <taxon>Thermotogae</taxon>
        <taxon>Petrotogales</taxon>
        <taxon>Petrotogaceae</taxon>
        <taxon>Marinitoga</taxon>
    </lineage>
</organism>
<dbReference type="SUPFAM" id="SSF50341">
    <property type="entry name" value="CheW-like"/>
    <property type="match status" value="1"/>
</dbReference>
<dbReference type="PANTHER" id="PTHR43395:SF1">
    <property type="entry name" value="CHEMOTAXIS PROTEIN CHEA"/>
    <property type="match status" value="1"/>
</dbReference>
<dbReference type="EMBL" id="FQUI01000007">
    <property type="protein sequence ID" value="SHE56649.1"/>
    <property type="molecule type" value="Genomic_DNA"/>
</dbReference>
<evidence type="ECO:0000256" key="1">
    <source>
        <dbReference type="ARBA" id="ARBA00000085"/>
    </source>
</evidence>
<keyword evidence="4" id="KW-0808">Transferase</keyword>
<dbReference type="PANTHER" id="PTHR43395">
    <property type="entry name" value="SENSOR HISTIDINE KINASE CHEA"/>
    <property type="match status" value="1"/>
</dbReference>
<dbReference type="PRINTS" id="PR00344">
    <property type="entry name" value="BCTRLSENSOR"/>
</dbReference>
<dbReference type="EC" id="2.7.13.3" evidence="2"/>
<evidence type="ECO:0000256" key="5">
    <source>
        <dbReference type="ARBA" id="ARBA00022777"/>
    </source>
</evidence>
<evidence type="ECO:0000256" key="2">
    <source>
        <dbReference type="ARBA" id="ARBA00012438"/>
    </source>
</evidence>
<dbReference type="SUPFAM" id="SSF47384">
    <property type="entry name" value="Homodimeric domain of signal transducing histidine kinase"/>
    <property type="match status" value="1"/>
</dbReference>
<evidence type="ECO:0000259" key="6">
    <source>
        <dbReference type="PROSITE" id="PS50109"/>
    </source>
</evidence>
<protein>
    <recommendedName>
        <fullName evidence="2">histidine kinase</fullName>
        <ecNumber evidence="2">2.7.13.3</ecNumber>
    </recommendedName>
</protein>
<dbReference type="Proteomes" id="UP000184334">
    <property type="component" value="Unassembled WGS sequence"/>
</dbReference>
<sequence>MKMQFDKDFIKGVLKDFKEELSENINFAENSIIEFENNPAPEIINSLMRAFHSIKGVSRLLLSMDIPEDYVENAQKIEKISHSLEDYVLMFEKNPKGVKNIDKIYEGIDILKSLLKSFENKEKSIDIKPFLKRIKSKNKIYEKEEIDGKLKVFLNISSQLFEYLEKAEKYEESQLKRMSFPAINALKRLGKEDLTQSFQKIIDFALKGDRDSAKKNIDEFYKKLFIKNGIENKPELQYKPEFSNTIRIDVKKLNNIMNLVGELITLKNSSSFLLKELLDVSSSLYKEYKKIFSNLEKITTDLQDQIRKLKMVPIKELLYKYKRLIRELSKNQNKEINYEISGGEIEIDRLVLERLVDPLTHLIRNAVDHGIETIDERVKLGKNKEGLIKINTYYESGYVLIEIIDDGKGIDPEKIRKKAKEKGFNTNLSDDEIIQYIFEPGFSTSETINEISGRGVGMDVVKNNIEELNGSISFETKLNQGTKFILKIPSSLSIIDGIMFYCGKEKYIFPFEEIEQVIKLEKNKLHNYSNTVFAEYNSELIPVYDLKGILENKMYNFEEIIQREYEYDLMPMIIINYNGDNLAILIDKFIEENEFLIKPLPEYLKQNFIFGSTILGNGEVVLILRPIGLIIQ</sequence>
<comment type="caution">
    <text evidence="8">The sequence shown here is derived from an EMBL/GenBank/DDBJ whole genome shotgun (WGS) entry which is preliminary data.</text>
</comment>
<dbReference type="InterPro" id="IPR003594">
    <property type="entry name" value="HATPase_dom"/>
</dbReference>
<dbReference type="Gene3D" id="2.30.30.40">
    <property type="entry name" value="SH3 Domains"/>
    <property type="match status" value="1"/>
</dbReference>
<evidence type="ECO:0000256" key="3">
    <source>
        <dbReference type="ARBA" id="ARBA00022553"/>
    </source>
</evidence>
<feature type="domain" description="Histidine kinase" evidence="6">
    <location>
        <begin position="294"/>
        <end position="492"/>
    </location>
</feature>
<evidence type="ECO:0000313" key="9">
    <source>
        <dbReference type="Proteomes" id="UP000184334"/>
    </source>
</evidence>
<dbReference type="SMART" id="SM01231">
    <property type="entry name" value="H-kinase_dim"/>
    <property type="match status" value="1"/>
</dbReference>
<dbReference type="Pfam" id="PF02895">
    <property type="entry name" value="H-kinase_dim"/>
    <property type="match status" value="1"/>
</dbReference>
<dbReference type="SMART" id="SM00387">
    <property type="entry name" value="HATPase_c"/>
    <property type="match status" value="1"/>
</dbReference>
<dbReference type="Gene3D" id="1.10.287.560">
    <property type="entry name" value="Histidine kinase CheA-like, homodimeric domain"/>
    <property type="match status" value="1"/>
</dbReference>
<dbReference type="PROSITE" id="PS50109">
    <property type="entry name" value="HIS_KIN"/>
    <property type="match status" value="1"/>
</dbReference>
<dbReference type="InterPro" id="IPR036097">
    <property type="entry name" value="HisK_dim/P_sf"/>
</dbReference>
<name>A0A1M4UIX2_MARH1</name>
<proteinExistence type="predicted"/>
<dbReference type="InterPro" id="IPR004105">
    <property type="entry name" value="CheA-like_dim"/>
</dbReference>
<dbReference type="InterPro" id="IPR004358">
    <property type="entry name" value="Sig_transdc_His_kin-like_C"/>
</dbReference>